<keyword evidence="4 5" id="KW-0413">Isomerase</keyword>
<dbReference type="FunFam" id="3.10.50.40:FF:000006">
    <property type="entry name" value="Peptidyl-prolyl cis-trans isomerase"/>
    <property type="match status" value="1"/>
</dbReference>
<dbReference type="PANTHER" id="PTHR43811">
    <property type="entry name" value="FKBP-TYPE PEPTIDYL-PROLYL CIS-TRANS ISOMERASE FKPA"/>
    <property type="match status" value="1"/>
</dbReference>
<dbReference type="InterPro" id="IPR001179">
    <property type="entry name" value="PPIase_FKBP_dom"/>
</dbReference>
<evidence type="ECO:0000313" key="8">
    <source>
        <dbReference type="EMBL" id="OGN09452.1"/>
    </source>
</evidence>
<evidence type="ECO:0000256" key="5">
    <source>
        <dbReference type="PROSITE-ProRule" id="PRU00277"/>
    </source>
</evidence>
<proteinExistence type="inferred from homology"/>
<evidence type="ECO:0000256" key="3">
    <source>
        <dbReference type="ARBA" id="ARBA00023110"/>
    </source>
</evidence>
<dbReference type="Gene3D" id="3.10.50.40">
    <property type="match status" value="1"/>
</dbReference>
<organism evidence="8 9">
    <name type="scientific">Candidatus Yanofskybacteria bacterium RIFCSPHIGHO2_02_FULL_39_10</name>
    <dbReference type="NCBI Taxonomy" id="1802674"/>
    <lineage>
        <taxon>Bacteria</taxon>
        <taxon>Candidatus Yanofskyibacteriota</taxon>
    </lineage>
</organism>
<evidence type="ECO:0000313" key="9">
    <source>
        <dbReference type="Proteomes" id="UP000178908"/>
    </source>
</evidence>
<dbReference type="PANTHER" id="PTHR43811:SF19">
    <property type="entry name" value="39 KDA FK506-BINDING NUCLEAR PROTEIN"/>
    <property type="match status" value="1"/>
</dbReference>
<name>A0A1F8F8H4_9BACT</name>
<dbReference type="PROSITE" id="PS50059">
    <property type="entry name" value="FKBP_PPIASE"/>
    <property type="match status" value="1"/>
</dbReference>
<dbReference type="InterPro" id="IPR046357">
    <property type="entry name" value="PPIase_dom_sf"/>
</dbReference>
<evidence type="ECO:0000256" key="6">
    <source>
        <dbReference type="RuleBase" id="RU003915"/>
    </source>
</evidence>
<dbReference type="SUPFAM" id="SSF54534">
    <property type="entry name" value="FKBP-like"/>
    <property type="match status" value="1"/>
</dbReference>
<sequence>MDVSIGYGQEAKKGDMVAVHYAGTLTNGIKFDSSYDRNQPFAFILGGGKVIKGWDLGLVGMKVGGKRKLRIPPDLAYGDKAVGDGLIPANSTLLFDIELMDVENPK</sequence>
<comment type="catalytic activity">
    <reaction evidence="1 5 6">
        <text>[protein]-peptidylproline (omega=180) = [protein]-peptidylproline (omega=0)</text>
        <dbReference type="Rhea" id="RHEA:16237"/>
        <dbReference type="Rhea" id="RHEA-COMP:10747"/>
        <dbReference type="Rhea" id="RHEA-COMP:10748"/>
        <dbReference type="ChEBI" id="CHEBI:83833"/>
        <dbReference type="ChEBI" id="CHEBI:83834"/>
        <dbReference type="EC" id="5.2.1.8"/>
    </reaction>
</comment>
<comment type="similarity">
    <text evidence="2 6">Belongs to the FKBP-type PPIase family.</text>
</comment>
<dbReference type="Proteomes" id="UP000178908">
    <property type="component" value="Unassembled WGS sequence"/>
</dbReference>
<dbReference type="GO" id="GO:0003755">
    <property type="term" value="F:peptidyl-prolyl cis-trans isomerase activity"/>
    <property type="evidence" value="ECO:0007669"/>
    <property type="project" value="UniProtKB-UniRule"/>
</dbReference>
<dbReference type="Pfam" id="PF00254">
    <property type="entry name" value="FKBP_C"/>
    <property type="match status" value="1"/>
</dbReference>
<evidence type="ECO:0000259" key="7">
    <source>
        <dbReference type="PROSITE" id="PS50059"/>
    </source>
</evidence>
<accession>A0A1F8F8H4</accession>
<evidence type="ECO:0000256" key="1">
    <source>
        <dbReference type="ARBA" id="ARBA00000971"/>
    </source>
</evidence>
<dbReference type="EMBL" id="MGJO01000022">
    <property type="protein sequence ID" value="OGN09452.1"/>
    <property type="molecule type" value="Genomic_DNA"/>
</dbReference>
<gene>
    <name evidence="8" type="ORF">A3C61_01260</name>
</gene>
<comment type="caution">
    <text evidence="8">The sequence shown here is derived from an EMBL/GenBank/DDBJ whole genome shotgun (WGS) entry which is preliminary data.</text>
</comment>
<protein>
    <recommendedName>
        <fullName evidence="6">Peptidyl-prolyl cis-trans isomerase</fullName>
        <ecNumber evidence="6">5.2.1.8</ecNumber>
    </recommendedName>
</protein>
<dbReference type="AlphaFoldDB" id="A0A1F8F8H4"/>
<reference evidence="8 9" key="1">
    <citation type="journal article" date="2016" name="Nat. Commun.">
        <title>Thousands of microbial genomes shed light on interconnected biogeochemical processes in an aquifer system.</title>
        <authorList>
            <person name="Anantharaman K."/>
            <person name="Brown C.T."/>
            <person name="Hug L.A."/>
            <person name="Sharon I."/>
            <person name="Castelle C.J."/>
            <person name="Probst A.J."/>
            <person name="Thomas B.C."/>
            <person name="Singh A."/>
            <person name="Wilkins M.J."/>
            <person name="Karaoz U."/>
            <person name="Brodie E.L."/>
            <person name="Williams K.H."/>
            <person name="Hubbard S.S."/>
            <person name="Banfield J.F."/>
        </authorList>
    </citation>
    <scope>NUCLEOTIDE SEQUENCE [LARGE SCALE GENOMIC DNA]</scope>
</reference>
<dbReference type="EC" id="5.2.1.8" evidence="6"/>
<evidence type="ECO:0000256" key="2">
    <source>
        <dbReference type="ARBA" id="ARBA00006577"/>
    </source>
</evidence>
<feature type="domain" description="PPIase FKBP-type" evidence="7">
    <location>
        <begin position="14"/>
        <end position="103"/>
    </location>
</feature>
<keyword evidence="3 5" id="KW-0697">Rotamase</keyword>
<evidence type="ECO:0000256" key="4">
    <source>
        <dbReference type="ARBA" id="ARBA00023235"/>
    </source>
</evidence>